<evidence type="ECO:0000313" key="2">
    <source>
        <dbReference type="EnsemblPlants" id="PAC:32912803.CDS.1"/>
    </source>
</evidence>
<dbReference type="Proteomes" id="UP000006727">
    <property type="component" value="Chromosome 9"/>
</dbReference>
<dbReference type="EMBL" id="ABEU02000009">
    <property type="status" value="NOT_ANNOTATED_CDS"/>
    <property type="molecule type" value="Genomic_DNA"/>
</dbReference>
<reference evidence="2 3" key="1">
    <citation type="journal article" date="2008" name="Science">
        <title>The Physcomitrella genome reveals evolutionary insights into the conquest of land by plants.</title>
        <authorList>
            <person name="Rensing S."/>
            <person name="Lang D."/>
            <person name="Zimmer A."/>
            <person name="Terry A."/>
            <person name="Salamov A."/>
            <person name="Shapiro H."/>
            <person name="Nishiyama T."/>
            <person name="Perroud P.-F."/>
            <person name="Lindquist E."/>
            <person name="Kamisugi Y."/>
            <person name="Tanahashi T."/>
            <person name="Sakakibara K."/>
            <person name="Fujita T."/>
            <person name="Oishi K."/>
            <person name="Shin-I T."/>
            <person name="Kuroki Y."/>
            <person name="Toyoda A."/>
            <person name="Suzuki Y."/>
            <person name="Hashimoto A."/>
            <person name="Yamaguchi K."/>
            <person name="Sugano A."/>
            <person name="Kohara Y."/>
            <person name="Fujiyama A."/>
            <person name="Anterola A."/>
            <person name="Aoki S."/>
            <person name="Ashton N."/>
            <person name="Barbazuk W.B."/>
            <person name="Barker E."/>
            <person name="Bennetzen J."/>
            <person name="Bezanilla M."/>
            <person name="Blankenship R."/>
            <person name="Cho S.H."/>
            <person name="Dutcher S."/>
            <person name="Estelle M."/>
            <person name="Fawcett J.A."/>
            <person name="Gundlach H."/>
            <person name="Hanada K."/>
            <person name="Heyl A."/>
            <person name="Hicks K.A."/>
            <person name="Hugh J."/>
            <person name="Lohr M."/>
            <person name="Mayer K."/>
            <person name="Melkozernov A."/>
            <person name="Murata T."/>
            <person name="Nelson D."/>
            <person name="Pils B."/>
            <person name="Prigge M."/>
            <person name="Reiss B."/>
            <person name="Renner T."/>
            <person name="Rombauts S."/>
            <person name="Rushton P."/>
            <person name="Sanderfoot A."/>
            <person name="Schween G."/>
            <person name="Shiu S.-H."/>
            <person name="Stueber K."/>
            <person name="Theodoulou F.L."/>
            <person name="Tu H."/>
            <person name="Van de Peer Y."/>
            <person name="Verrier P.J."/>
            <person name="Waters E."/>
            <person name="Wood A."/>
            <person name="Yang L."/>
            <person name="Cove D."/>
            <person name="Cuming A."/>
            <person name="Hasebe M."/>
            <person name="Lucas S."/>
            <person name="Mishler D.B."/>
            <person name="Reski R."/>
            <person name="Grigoriev I."/>
            <person name="Quatrano R.S."/>
            <person name="Boore J.L."/>
        </authorList>
    </citation>
    <scope>NUCLEOTIDE SEQUENCE [LARGE SCALE GENOMIC DNA]</scope>
    <source>
        <strain evidence="2 3">cv. Gransden 2004</strain>
    </source>
</reference>
<keyword evidence="1" id="KW-1133">Transmembrane helix</keyword>
<reference evidence="2" key="3">
    <citation type="submission" date="2020-12" db="UniProtKB">
        <authorList>
            <consortium name="EnsemblPlants"/>
        </authorList>
    </citation>
    <scope>IDENTIFICATION</scope>
</reference>
<keyword evidence="1" id="KW-0472">Membrane</keyword>
<dbReference type="EnsemblPlants" id="Pp3c9_18450V3.2">
    <property type="protein sequence ID" value="PAC:32912803.CDS.1"/>
    <property type="gene ID" value="Pp3c9_18450"/>
</dbReference>
<dbReference type="Gramene" id="Pp3c9_18450V3.2">
    <property type="protein sequence ID" value="PAC:32912803.CDS.1"/>
    <property type="gene ID" value="Pp3c9_18450"/>
</dbReference>
<keyword evidence="1" id="KW-0812">Transmembrane</keyword>
<gene>
    <name evidence="2" type="primary">LOC112286728</name>
</gene>
<proteinExistence type="predicted"/>
<reference evidence="2 3" key="2">
    <citation type="journal article" date="2018" name="Plant J.">
        <title>The Physcomitrella patens chromosome-scale assembly reveals moss genome structure and evolution.</title>
        <authorList>
            <person name="Lang D."/>
            <person name="Ullrich K.K."/>
            <person name="Murat F."/>
            <person name="Fuchs J."/>
            <person name="Jenkins J."/>
            <person name="Haas F.B."/>
            <person name="Piednoel M."/>
            <person name="Gundlach H."/>
            <person name="Van Bel M."/>
            <person name="Meyberg R."/>
            <person name="Vives C."/>
            <person name="Morata J."/>
            <person name="Symeonidi A."/>
            <person name="Hiss M."/>
            <person name="Muchero W."/>
            <person name="Kamisugi Y."/>
            <person name="Saleh O."/>
            <person name="Blanc G."/>
            <person name="Decker E.L."/>
            <person name="van Gessel N."/>
            <person name="Grimwood J."/>
            <person name="Hayes R.D."/>
            <person name="Graham S.W."/>
            <person name="Gunter L.E."/>
            <person name="McDaniel S.F."/>
            <person name="Hoernstein S.N.W."/>
            <person name="Larsson A."/>
            <person name="Li F.W."/>
            <person name="Perroud P.F."/>
            <person name="Phillips J."/>
            <person name="Ranjan P."/>
            <person name="Rokshar D.S."/>
            <person name="Rothfels C.J."/>
            <person name="Schneider L."/>
            <person name="Shu S."/>
            <person name="Stevenson D.W."/>
            <person name="Thummler F."/>
            <person name="Tillich M."/>
            <person name="Villarreal Aguilar J.C."/>
            <person name="Widiez T."/>
            <person name="Wong G.K."/>
            <person name="Wymore A."/>
            <person name="Zhang Y."/>
            <person name="Zimmer A.D."/>
            <person name="Quatrano R.S."/>
            <person name="Mayer K.F.X."/>
            <person name="Goodstein D."/>
            <person name="Casacuberta J.M."/>
            <person name="Vandepoele K."/>
            <person name="Reski R."/>
            <person name="Cuming A.C."/>
            <person name="Tuskan G.A."/>
            <person name="Maumus F."/>
            <person name="Salse J."/>
            <person name="Schmutz J."/>
            <person name="Rensing S.A."/>
        </authorList>
    </citation>
    <scope>NUCLEOTIDE SEQUENCE [LARGE SCALE GENOMIC DNA]</scope>
    <source>
        <strain evidence="2 3">cv. Gransden 2004</strain>
    </source>
</reference>
<sequence length="102" mass="11257">MLMLLVDRVEKAREFSGLLCLAHQRGKQGKGKSNILYPAPSLPGGFHRSSEFWSTVVAWTMIGISPCLSHIYIYIYIYNFFFGGGGCKLAIFCLGFGLAKCG</sequence>
<keyword evidence="3" id="KW-1185">Reference proteome</keyword>
<feature type="transmembrane region" description="Helical" evidence="1">
    <location>
        <begin position="56"/>
        <end position="75"/>
    </location>
</feature>
<name>A0A7I4EQZ5_PHYPA</name>
<protein>
    <submittedName>
        <fullName evidence="2">Uncharacterized protein</fullName>
    </submittedName>
</protein>
<evidence type="ECO:0000256" key="1">
    <source>
        <dbReference type="SAM" id="Phobius"/>
    </source>
</evidence>
<dbReference type="AlphaFoldDB" id="A0A7I4EQZ5"/>
<feature type="transmembrane region" description="Helical" evidence="1">
    <location>
        <begin position="81"/>
        <end position="99"/>
    </location>
</feature>
<accession>A0A7I4EQZ5</accession>
<evidence type="ECO:0000313" key="3">
    <source>
        <dbReference type="Proteomes" id="UP000006727"/>
    </source>
</evidence>
<organism evidence="2 3">
    <name type="scientific">Physcomitrium patens</name>
    <name type="common">Spreading-leaved earth moss</name>
    <name type="synonym">Physcomitrella patens</name>
    <dbReference type="NCBI Taxonomy" id="3218"/>
    <lineage>
        <taxon>Eukaryota</taxon>
        <taxon>Viridiplantae</taxon>
        <taxon>Streptophyta</taxon>
        <taxon>Embryophyta</taxon>
        <taxon>Bryophyta</taxon>
        <taxon>Bryophytina</taxon>
        <taxon>Bryopsida</taxon>
        <taxon>Funariidae</taxon>
        <taxon>Funariales</taxon>
        <taxon>Funariaceae</taxon>
        <taxon>Physcomitrium</taxon>
    </lineage>
</organism>